<dbReference type="Pfam" id="PF00071">
    <property type="entry name" value="Ras"/>
    <property type="match status" value="1"/>
</dbReference>
<dbReference type="InterPro" id="IPR001806">
    <property type="entry name" value="Small_GTPase"/>
</dbReference>
<dbReference type="PANTHER" id="PTHR47981:SF20">
    <property type="entry name" value="RAS-RELATED PROTEIN RAB-7A"/>
    <property type="match status" value="1"/>
</dbReference>
<dbReference type="GO" id="GO:0005525">
    <property type="term" value="F:GTP binding"/>
    <property type="evidence" value="ECO:0007669"/>
    <property type="project" value="UniProtKB-KW"/>
</dbReference>
<protein>
    <submittedName>
        <fullName evidence="4">DgyrCDS10173</fullName>
    </submittedName>
</protein>
<evidence type="ECO:0000313" key="5">
    <source>
        <dbReference type="Proteomes" id="UP000549394"/>
    </source>
</evidence>
<dbReference type="InterPro" id="IPR027417">
    <property type="entry name" value="P-loop_NTPase"/>
</dbReference>
<proteinExistence type="inferred from homology"/>
<reference evidence="4 5" key="1">
    <citation type="submission" date="2020-08" db="EMBL/GenBank/DDBJ databases">
        <authorList>
            <person name="Hejnol A."/>
        </authorList>
    </citation>
    <scope>NUCLEOTIDE SEQUENCE [LARGE SCALE GENOMIC DNA]</scope>
</reference>
<dbReference type="EMBL" id="CAJFCJ010000014">
    <property type="protein sequence ID" value="CAD5121686.1"/>
    <property type="molecule type" value="Genomic_DNA"/>
</dbReference>
<gene>
    <name evidence="4" type="ORF">DGYR_LOCUS9603</name>
</gene>
<dbReference type="PROSITE" id="PS51421">
    <property type="entry name" value="RAS"/>
    <property type="match status" value="1"/>
</dbReference>
<dbReference type="PRINTS" id="PR00449">
    <property type="entry name" value="RASTRNSFRMNG"/>
</dbReference>
<keyword evidence="2" id="KW-0547">Nucleotide-binding</keyword>
<keyword evidence="3" id="KW-0342">GTP-binding</keyword>
<keyword evidence="5" id="KW-1185">Reference proteome</keyword>
<dbReference type="SMART" id="SM00175">
    <property type="entry name" value="RAB"/>
    <property type="match status" value="1"/>
</dbReference>
<evidence type="ECO:0000313" key="4">
    <source>
        <dbReference type="EMBL" id="CAD5121686.1"/>
    </source>
</evidence>
<dbReference type="OrthoDB" id="6284620at2759"/>
<evidence type="ECO:0000256" key="2">
    <source>
        <dbReference type="ARBA" id="ARBA00022741"/>
    </source>
</evidence>
<comment type="caution">
    <text evidence="4">The sequence shown here is derived from an EMBL/GenBank/DDBJ whole genome shotgun (WGS) entry which is preliminary data.</text>
</comment>
<dbReference type="AlphaFoldDB" id="A0A7I8W0K1"/>
<evidence type="ECO:0000256" key="1">
    <source>
        <dbReference type="ARBA" id="ARBA00006270"/>
    </source>
</evidence>
<dbReference type="GO" id="GO:0003924">
    <property type="term" value="F:GTPase activity"/>
    <property type="evidence" value="ECO:0007669"/>
    <property type="project" value="InterPro"/>
</dbReference>
<comment type="similarity">
    <text evidence="1">Belongs to the small GTPase superfamily. Rab family.</text>
</comment>
<dbReference type="SUPFAM" id="SSF52540">
    <property type="entry name" value="P-loop containing nucleoside triphosphate hydrolases"/>
    <property type="match status" value="1"/>
</dbReference>
<organism evidence="4 5">
    <name type="scientific">Dimorphilus gyrociliatus</name>
    <dbReference type="NCBI Taxonomy" id="2664684"/>
    <lineage>
        <taxon>Eukaryota</taxon>
        <taxon>Metazoa</taxon>
        <taxon>Spiralia</taxon>
        <taxon>Lophotrochozoa</taxon>
        <taxon>Annelida</taxon>
        <taxon>Polychaeta</taxon>
        <taxon>Polychaeta incertae sedis</taxon>
        <taxon>Dinophilidae</taxon>
        <taxon>Dimorphilus</taxon>
    </lineage>
</organism>
<dbReference type="Gene3D" id="3.40.50.300">
    <property type="entry name" value="P-loop containing nucleotide triphosphate hydrolases"/>
    <property type="match status" value="1"/>
</dbReference>
<dbReference type="PROSITE" id="PS51419">
    <property type="entry name" value="RAB"/>
    <property type="match status" value="1"/>
</dbReference>
<sequence length="522" mass="60665">MGNSPRRNEITPCTDDKWSNRRRKESFKIVLIGDSEVGKTCVYLRYLKNQFSTEYHHSYQMNMENVTHKVDLDKNITCGLTILDIPAKEDIDLRDTYYRNADAAIVVVDLTDRTSIEMAGTWKQDFCKRVTKVIYKRSKDKNGQERIVSEYIPTNGYNMPVLLLGNKFDIIQDQMEEEFKDDSNNHSAYNKICQDLSLEENLDKKLEFSENSENEDEDRNDVIVDDSSLGKKKKFKKPPCVKLLEHVGEEFDFISSIAASAKHSTSSKAFHLILKKLLELNGYKETEEKSTDENTKNDNETEEIEEEFFGMQKCDIEEVDALVVASVSSISKVEDLYTFYNLAEKKMKQIFNDIDIIEDIHCSLEDCVYGLRRSVFNSIKKELQILPFEEFVRLVYEDSEEETDDDEEEITRIRRKLPRGVPEALDTFNAEYSTVCSHIIKQSPNLLRKLENLDAYFEGKSANAYDITPLREDGQPDVKKVHGVKKICETNRARLKHYIRMLQQLCELIRNCKEKVNLALLW</sequence>
<dbReference type="Proteomes" id="UP000549394">
    <property type="component" value="Unassembled WGS sequence"/>
</dbReference>
<dbReference type="SMART" id="SM00173">
    <property type="entry name" value="RAS"/>
    <property type="match status" value="1"/>
</dbReference>
<name>A0A7I8W0K1_9ANNE</name>
<dbReference type="PANTHER" id="PTHR47981">
    <property type="entry name" value="RAB FAMILY"/>
    <property type="match status" value="1"/>
</dbReference>
<accession>A0A7I8W0K1</accession>
<evidence type="ECO:0000256" key="3">
    <source>
        <dbReference type="ARBA" id="ARBA00023134"/>
    </source>
</evidence>